<keyword evidence="2" id="KW-0812">Transmembrane</keyword>
<dbReference type="EMBL" id="SPAZ01000262">
    <property type="protein sequence ID" value="TQE24205.1"/>
    <property type="molecule type" value="Genomic_DNA"/>
</dbReference>
<feature type="compositionally biased region" description="Low complexity" evidence="1">
    <location>
        <begin position="275"/>
        <end position="312"/>
    </location>
</feature>
<accession>A0AAE9AXV8</accession>
<evidence type="ECO:0000256" key="1">
    <source>
        <dbReference type="SAM" id="MobiDB-lite"/>
    </source>
</evidence>
<keyword evidence="2" id="KW-0472">Membrane</keyword>
<name>A0AAE9AXV8_9ACTN</name>
<evidence type="ECO:0000313" key="4">
    <source>
        <dbReference type="Proteomes" id="UP000318720"/>
    </source>
</evidence>
<dbReference type="AlphaFoldDB" id="A0AAE9AXV8"/>
<feature type="compositionally biased region" description="Gly residues" evidence="1">
    <location>
        <begin position="88"/>
        <end position="101"/>
    </location>
</feature>
<reference evidence="3 4" key="1">
    <citation type="submission" date="2019-03" db="EMBL/GenBank/DDBJ databases">
        <title>Comparative genomic analyses of the sweetpotato soil rot pathogen, Streptomyces ipomoeae.</title>
        <authorList>
            <person name="Ruschel Soares N."/>
            <person name="Badger J.H."/>
            <person name="Huguet-Tapia J.C."/>
            <person name="Clark C.A."/>
            <person name="Pettis G.S."/>
        </authorList>
    </citation>
    <scope>NUCLEOTIDE SEQUENCE [LARGE SCALE GENOMIC DNA]</scope>
    <source>
        <strain evidence="3 4">88-35</strain>
    </source>
</reference>
<feature type="region of interest" description="Disordered" evidence="1">
    <location>
        <begin position="71"/>
        <end position="103"/>
    </location>
</feature>
<protein>
    <submittedName>
        <fullName evidence="3">Uncharacterized protein</fullName>
    </submittedName>
</protein>
<comment type="caution">
    <text evidence="3">The sequence shown here is derived from an EMBL/GenBank/DDBJ whole genome shotgun (WGS) entry which is preliminary data.</text>
</comment>
<feature type="transmembrane region" description="Helical" evidence="2">
    <location>
        <begin position="49"/>
        <end position="69"/>
    </location>
</feature>
<gene>
    <name evidence="3" type="ORF">Sipo8835_33665</name>
</gene>
<organism evidence="3 4">
    <name type="scientific">Streptomyces ipomoeae</name>
    <dbReference type="NCBI Taxonomy" id="103232"/>
    <lineage>
        <taxon>Bacteria</taxon>
        <taxon>Bacillati</taxon>
        <taxon>Actinomycetota</taxon>
        <taxon>Actinomycetes</taxon>
        <taxon>Kitasatosporales</taxon>
        <taxon>Streptomycetaceae</taxon>
        <taxon>Streptomyces</taxon>
    </lineage>
</organism>
<keyword evidence="2" id="KW-1133">Transmembrane helix</keyword>
<feature type="region of interest" description="Disordered" evidence="1">
    <location>
        <begin position="265"/>
        <end position="313"/>
    </location>
</feature>
<evidence type="ECO:0000313" key="3">
    <source>
        <dbReference type="EMBL" id="TQE24205.1"/>
    </source>
</evidence>
<dbReference type="RefSeq" id="WP_141584943.1">
    <property type="nucleotide sequence ID" value="NZ_JARAVA010000681.1"/>
</dbReference>
<evidence type="ECO:0000256" key="2">
    <source>
        <dbReference type="SAM" id="Phobius"/>
    </source>
</evidence>
<dbReference type="Proteomes" id="UP000318720">
    <property type="component" value="Unassembled WGS sequence"/>
</dbReference>
<proteinExistence type="predicted"/>
<sequence>MPVEQHEDPFEGRLGDALRRAGDAFETDGHALVGGGAVRGRRMMFRRRAAMVGGVAGIALVGVGGTMLLPDGDTDGGGRQSVAAKPTGSGGSGSDGGGGEVSGDELVRTLKGLLPKGKFSGESSRGTGARLGPYARVVYDDGRGGAAVEVGLGRTDADSEQARQLTTCPDKTFVEFDSCEESTLPDGSRLMLFKGYEYPDRRVDTKHWYAQLVTRDGYDVSVMEWNAETQKSSPITRDEPPLSTAQLKEIALDSAWREAIDAIPEEPEEGEKESSSTAAPGSSGSAGSTGSAGSSGSADSGGSKGSSSADAPMVSGDAIQKTLLELLPDGVDVVHKGGQETDFGYVVLDDGKGQSLVQINAQPGMGDLAGSLFGADAETLPDGTKVATQQGPGEKGGAGVVMWTVDTLRTDGLRVVISAFNSGAQHTAATRDTPALTMAQLKDIATSEKWKTLG</sequence>